<gene>
    <name evidence="1" type="ORF">H1R20_g16176</name>
</gene>
<keyword evidence="2" id="KW-1185">Reference proteome</keyword>
<evidence type="ECO:0000313" key="2">
    <source>
        <dbReference type="Proteomes" id="UP001140091"/>
    </source>
</evidence>
<sequence length="611" mass="70101">MIWTTYTRHFQGTVTELLSIEGVVDRLGLAFKNSVELNKIIDNKLPSRPLFKKSSFTLGGEVFDVYMRDIVECVKAMFRDPELAPYLKYSLEKHYTDESCTIQLYHDMHTGDWWWETQDKLNEKKAGATIIPIILSSDKTQLTLFCNKSAYPLYMTIGNIPKEIRRRPSYRAYVLLAYLPTSRFSHITNQASHRRCGLNVYHSCMSTILVPLVKEGTKGTLMANSSGVAYQTHPLYACFIGDYPEQVQGACTITGDCVGCPASRNELGEFNIDSVNNSWRPLTPILVALKNIEKDPIGYRELAKELRVKPIPEPFWKNLLYANIYQSITPDVLHQLYQGFAKHLISWVTVTCGSAEINARCCRLPPNHNVHLFLKGITTLSRVSGKEHAQMCQILLGLVIDIQLPNNVSNNPFLKAIRAVLNFLYLAQYPVHTSETLQLLEDALSKFHKHKHIFVTLGVRKDFNIPKLHFASHYVRCIKLMGTTDNFNTEYTERLHIDLAKDAYHATNHKDKYTQMTRWLEQKEKISCHNQYVKWQEQQALRSIPAQEVEWLAPELNQRRFFRVAKKPLSRNVSLKFIRSPSGHGAVHFLPALSQFIVLLNNPSLTHHQLD</sequence>
<protein>
    <submittedName>
        <fullName evidence="1">Uncharacterized protein</fullName>
    </submittedName>
</protein>
<reference evidence="1" key="1">
    <citation type="submission" date="2022-06" db="EMBL/GenBank/DDBJ databases">
        <title>Genome Sequence of Candolleomyces eurysporus.</title>
        <authorList>
            <person name="Buettner E."/>
        </authorList>
    </citation>
    <scope>NUCLEOTIDE SEQUENCE</scope>
    <source>
        <strain evidence="1">VTCC 930004</strain>
    </source>
</reference>
<dbReference type="EMBL" id="JANBPK010001720">
    <property type="protein sequence ID" value="KAJ2920920.1"/>
    <property type="molecule type" value="Genomic_DNA"/>
</dbReference>
<evidence type="ECO:0000313" key="1">
    <source>
        <dbReference type="EMBL" id="KAJ2920920.1"/>
    </source>
</evidence>
<accession>A0A9W8IXT7</accession>
<dbReference type="InterPro" id="IPR041078">
    <property type="entry name" value="Plavaka"/>
</dbReference>
<feature type="non-terminal residue" evidence="1">
    <location>
        <position position="1"/>
    </location>
</feature>
<dbReference type="Pfam" id="PF18759">
    <property type="entry name" value="Plavaka"/>
    <property type="match status" value="1"/>
</dbReference>
<comment type="caution">
    <text evidence="1">The sequence shown here is derived from an EMBL/GenBank/DDBJ whole genome shotgun (WGS) entry which is preliminary data.</text>
</comment>
<dbReference type="AlphaFoldDB" id="A0A9W8IXT7"/>
<organism evidence="1 2">
    <name type="scientific">Candolleomyces eurysporus</name>
    <dbReference type="NCBI Taxonomy" id="2828524"/>
    <lineage>
        <taxon>Eukaryota</taxon>
        <taxon>Fungi</taxon>
        <taxon>Dikarya</taxon>
        <taxon>Basidiomycota</taxon>
        <taxon>Agaricomycotina</taxon>
        <taxon>Agaricomycetes</taxon>
        <taxon>Agaricomycetidae</taxon>
        <taxon>Agaricales</taxon>
        <taxon>Agaricineae</taxon>
        <taxon>Psathyrellaceae</taxon>
        <taxon>Candolleomyces</taxon>
    </lineage>
</organism>
<name>A0A9W8IXT7_9AGAR</name>
<dbReference type="Proteomes" id="UP001140091">
    <property type="component" value="Unassembled WGS sequence"/>
</dbReference>
<dbReference type="OrthoDB" id="2576233at2759"/>
<proteinExistence type="predicted"/>